<dbReference type="RefSeq" id="XP_033525604.1">
    <property type="nucleotide sequence ID" value="XM_033667898.1"/>
</dbReference>
<dbReference type="EMBL" id="ML977503">
    <property type="protein sequence ID" value="KAF2131217.1"/>
    <property type="molecule type" value="Genomic_DNA"/>
</dbReference>
<keyword evidence="3" id="KW-1185">Reference proteome</keyword>
<reference evidence="2" key="1">
    <citation type="journal article" date="2020" name="Stud. Mycol.">
        <title>101 Dothideomycetes genomes: a test case for predicting lifestyles and emergence of pathogens.</title>
        <authorList>
            <person name="Haridas S."/>
            <person name="Albert R."/>
            <person name="Binder M."/>
            <person name="Bloem J."/>
            <person name="Labutti K."/>
            <person name="Salamov A."/>
            <person name="Andreopoulos B."/>
            <person name="Baker S."/>
            <person name="Barry K."/>
            <person name="Bills G."/>
            <person name="Bluhm B."/>
            <person name="Cannon C."/>
            <person name="Castanera R."/>
            <person name="Culley D."/>
            <person name="Daum C."/>
            <person name="Ezra D."/>
            <person name="Gonzalez J."/>
            <person name="Henrissat B."/>
            <person name="Kuo A."/>
            <person name="Liang C."/>
            <person name="Lipzen A."/>
            <person name="Lutzoni F."/>
            <person name="Magnuson J."/>
            <person name="Mondo S."/>
            <person name="Nolan M."/>
            <person name="Ohm R."/>
            <person name="Pangilinan J."/>
            <person name="Park H.-J."/>
            <person name="Ramirez L."/>
            <person name="Alfaro M."/>
            <person name="Sun H."/>
            <person name="Tritt A."/>
            <person name="Yoshinaga Y."/>
            <person name="Zwiers L.-H."/>
            <person name="Turgeon B."/>
            <person name="Goodwin S."/>
            <person name="Spatafora J."/>
            <person name="Crous P."/>
            <person name="Grigoriev I."/>
        </authorList>
    </citation>
    <scope>NUCLEOTIDE SEQUENCE</scope>
    <source>
        <strain evidence="2">CBS 119687</strain>
    </source>
</reference>
<dbReference type="Proteomes" id="UP000799771">
    <property type="component" value="Unassembled WGS sequence"/>
</dbReference>
<name>A0A6A6AK15_9PLEO</name>
<keyword evidence="1" id="KW-0812">Transmembrane</keyword>
<protein>
    <submittedName>
        <fullName evidence="2">Uncharacterized protein</fullName>
    </submittedName>
</protein>
<evidence type="ECO:0000313" key="2">
    <source>
        <dbReference type="EMBL" id="KAF2131217.1"/>
    </source>
</evidence>
<gene>
    <name evidence="2" type="ORF">P153DRAFT_365809</name>
</gene>
<accession>A0A6A6AK15</accession>
<evidence type="ECO:0000256" key="1">
    <source>
        <dbReference type="SAM" id="Phobius"/>
    </source>
</evidence>
<keyword evidence="1" id="KW-0472">Membrane</keyword>
<dbReference type="AlphaFoldDB" id="A0A6A6AK15"/>
<keyword evidence="1" id="KW-1133">Transmembrane helix</keyword>
<proteinExistence type="predicted"/>
<evidence type="ECO:0000313" key="3">
    <source>
        <dbReference type="Proteomes" id="UP000799771"/>
    </source>
</evidence>
<dbReference type="GeneID" id="54408330"/>
<feature type="transmembrane region" description="Helical" evidence="1">
    <location>
        <begin position="43"/>
        <end position="62"/>
    </location>
</feature>
<sequence length="121" mass="13791">MRLLPLVSLASSSLGSPLPNPITPKDQNRDDASASGMWSKADILALVAVCVAVLGLITTLAWPKLSQWLRIPFRYCRSSPTATTFDLDIWSDGERRRRRLQEDYSAWLEFNDWVELRSVRR</sequence>
<organism evidence="2 3">
    <name type="scientific">Dothidotthia symphoricarpi CBS 119687</name>
    <dbReference type="NCBI Taxonomy" id="1392245"/>
    <lineage>
        <taxon>Eukaryota</taxon>
        <taxon>Fungi</taxon>
        <taxon>Dikarya</taxon>
        <taxon>Ascomycota</taxon>
        <taxon>Pezizomycotina</taxon>
        <taxon>Dothideomycetes</taxon>
        <taxon>Pleosporomycetidae</taxon>
        <taxon>Pleosporales</taxon>
        <taxon>Dothidotthiaceae</taxon>
        <taxon>Dothidotthia</taxon>
    </lineage>
</organism>